<comment type="caution">
    <text evidence="11">The sequence shown here is derived from an EMBL/GenBank/DDBJ whole genome shotgun (WGS) entry which is preliminary data.</text>
</comment>
<sequence length="618" mass="67928">MGMLEIRKYLAIVTPSNQLVGIVQVVNSPSPSRGLPPFTIVYNVEKEKYSGAYLNKGIIPETIYLEGGGYVGRKTVAEAIFNERGVSSESLGNDRILQLQGNYASHHPFVGVVFNTPRTDIVSLVGYSHQGQMKEPAAHTILYKPQKQASGPSGSGSSGARLPPRAQDEPSCPPHRLGYIVTFKSRASETAVKSHYQWLQQLSPGIRIRQKYHIGKFRGYAASFDEAIAQRVKRAQVVASVDKDAVLSESKSETQASTSQKRQNQSWAIRSINSPWRLDFNEEAPRKKLKLMPPPKLSRQGAGTWAYIVDSGINIKHQDFGGRAVPGICLANDCEEDRLYHRNHGHWFDAFGHGTHVASIVGGDKYGLAKKTTLIDVRVLNKCAKTTSVTLLSAFQWIADDVEKNKRKRKSVINLSISLSPFPCPPIIQVHAANANLISLPDRTCLGPTFEACRNFGVYALLDLVYEAMFNYGILVIVSAGNQALPAEWDSPRGSKSVLTVGAMNSNWEEAPFSNYGPAVDILAPGVDIQSADWRSSHGERKTSGTSFATPFVTGIALSLLSDESFDSPSQVMKRIKNMAVPDVTVRHRTTLGVGAGMFRRAPTTSRRLYNNPRYGVW</sequence>
<proteinExistence type="inferred from homology"/>
<dbReference type="STRING" id="268505.A0A2A9PHC9"/>
<dbReference type="InterPro" id="IPR023827">
    <property type="entry name" value="Peptidase_S8_Asp-AS"/>
</dbReference>
<evidence type="ECO:0008006" key="13">
    <source>
        <dbReference type="Google" id="ProtNLM"/>
    </source>
</evidence>
<dbReference type="PANTHER" id="PTHR43806">
    <property type="entry name" value="PEPTIDASE S8"/>
    <property type="match status" value="1"/>
</dbReference>
<feature type="active site" description="Charge relay system" evidence="6">
    <location>
        <position position="353"/>
    </location>
</feature>
<evidence type="ECO:0000259" key="10">
    <source>
        <dbReference type="Pfam" id="PF05922"/>
    </source>
</evidence>
<reference evidence="11 12" key="1">
    <citation type="journal article" date="2015" name="BMC Genomics">
        <title>Gene expression during zombie ant biting behavior reflects the complexity underlying fungal parasitic behavioral manipulation.</title>
        <authorList>
            <person name="de Bekker C."/>
            <person name="Ohm R.A."/>
            <person name="Loreto R.G."/>
            <person name="Sebastian A."/>
            <person name="Albert I."/>
            <person name="Merrow M."/>
            <person name="Brachmann A."/>
            <person name="Hughes D.P."/>
        </authorList>
    </citation>
    <scope>NUCLEOTIDE SEQUENCE [LARGE SCALE GENOMIC DNA]</scope>
    <source>
        <strain evidence="11 12">SC16a</strain>
    </source>
</reference>
<dbReference type="InterPro" id="IPR022398">
    <property type="entry name" value="Peptidase_S8_His-AS"/>
</dbReference>
<comment type="similarity">
    <text evidence="1 6 7">Belongs to the peptidase S8 family.</text>
</comment>
<feature type="region of interest" description="Disordered" evidence="8">
    <location>
        <begin position="244"/>
        <end position="266"/>
    </location>
</feature>
<keyword evidence="12" id="KW-1185">Reference proteome</keyword>
<dbReference type="Pfam" id="PF05922">
    <property type="entry name" value="Inhibitor_I9"/>
    <property type="match status" value="1"/>
</dbReference>
<evidence type="ECO:0000256" key="8">
    <source>
        <dbReference type="SAM" id="MobiDB-lite"/>
    </source>
</evidence>
<organism evidence="11 12">
    <name type="scientific">Ophiocordyceps unilateralis</name>
    <name type="common">Zombie-ant fungus</name>
    <name type="synonym">Torrubia unilateralis</name>
    <dbReference type="NCBI Taxonomy" id="268505"/>
    <lineage>
        <taxon>Eukaryota</taxon>
        <taxon>Fungi</taxon>
        <taxon>Dikarya</taxon>
        <taxon>Ascomycota</taxon>
        <taxon>Pezizomycotina</taxon>
        <taxon>Sordariomycetes</taxon>
        <taxon>Hypocreomycetidae</taxon>
        <taxon>Hypocreales</taxon>
        <taxon>Ophiocordycipitaceae</taxon>
        <taxon>Ophiocordyceps</taxon>
    </lineage>
</organism>
<name>A0A2A9PHC9_OPHUN</name>
<keyword evidence="3" id="KW-0732">Signal</keyword>
<dbReference type="Gene3D" id="3.30.70.80">
    <property type="entry name" value="Peptidase S8 propeptide/proteinase inhibitor I9"/>
    <property type="match status" value="1"/>
</dbReference>
<dbReference type="PRINTS" id="PR00723">
    <property type="entry name" value="SUBTILISIN"/>
</dbReference>
<dbReference type="InterPro" id="IPR036852">
    <property type="entry name" value="Peptidase_S8/S53_dom_sf"/>
</dbReference>
<dbReference type="InterPro" id="IPR034193">
    <property type="entry name" value="PCSK9_ProteinaseK-like"/>
</dbReference>
<dbReference type="InterPro" id="IPR050131">
    <property type="entry name" value="Peptidase_S8_subtilisin-like"/>
</dbReference>
<protein>
    <recommendedName>
        <fullName evidence="13">Peptidase S8/S53 domain-containing protein</fullName>
    </recommendedName>
</protein>
<feature type="domain" description="Inhibitor I9" evidence="10">
    <location>
        <begin position="179"/>
        <end position="247"/>
    </location>
</feature>
<gene>
    <name evidence="11" type="ORF">XA68_10313</name>
</gene>
<dbReference type="GO" id="GO:0006508">
    <property type="term" value="P:proteolysis"/>
    <property type="evidence" value="ECO:0007669"/>
    <property type="project" value="UniProtKB-KW"/>
</dbReference>
<evidence type="ECO:0000256" key="4">
    <source>
        <dbReference type="ARBA" id="ARBA00022801"/>
    </source>
</evidence>
<dbReference type="EMBL" id="LAZP02000107">
    <property type="protein sequence ID" value="PFH60799.1"/>
    <property type="molecule type" value="Genomic_DNA"/>
</dbReference>
<dbReference type="PROSITE" id="PS51892">
    <property type="entry name" value="SUBTILASE"/>
    <property type="match status" value="1"/>
</dbReference>
<dbReference type="InterPro" id="IPR015500">
    <property type="entry name" value="Peptidase_S8_subtilisin-rel"/>
</dbReference>
<evidence type="ECO:0000259" key="9">
    <source>
        <dbReference type="Pfam" id="PF00082"/>
    </source>
</evidence>
<dbReference type="InterPro" id="IPR023828">
    <property type="entry name" value="Peptidase_S8_Ser-AS"/>
</dbReference>
<accession>A0A2A9PHC9</accession>
<dbReference type="OrthoDB" id="206201at2759"/>
<feature type="active site" description="Charge relay system" evidence="6">
    <location>
        <position position="310"/>
    </location>
</feature>
<dbReference type="InterPro" id="IPR010259">
    <property type="entry name" value="S8pro/Inhibitor_I9"/>
</dbReference>
<evidence type="ECO:0000256" key="2">
    <source>
        <dbReference type="ARBA" id="ARBA00022670"/>
    </source>
</evidence>
<dbReference type="AlphaFoldDB" id="A0A2A9PHC9"/>
<dbReference type="InterPro" id="IPR000209">
    <property type="entry name" value="Peptidase_S8/S53_dom"/>
</dbReference>
<dbReference type="Pfam" id="PF00082">
    <property type="entry name" value="Peptidase_S8"/>
    <property type="match status" value="1"/>
</dbReference>
<dbReference type="SUPFAM" id="SSF54897">
    <property type="entry name" value="Protease propeptides/inhibitors"/>
    <property type="match status" value="1"/>
</dbReference>
<dbReference type="InterPro" id="IPR037045">
    <property type="entry name" value="S8pro/Inhibitor_I9_sf"/>
</dbReference>
<dbReference type="Proteomes" id="UP000037136">
    <property type="component" value="Unassembled WGS sequence"/>
</dbReference>
<keyword evidence="2 6" id="KW-0645">Protease</keyword>
<dbReference type="PROSITE" id="PS00136">
    <property type="entry name" value="SUBTILASE_ASP"/>
    <property type="match status" value="1"/>
</dbReference>
<dbReference type="CDD" id="cd04077">
    <property type="entry name" value="Peptidases_S8_PCSK9_ProteinaseK_like"/>
    <property type="match status" value="1"/>
</dbReference>
<dbReference type="Gene3D" id="3.40.50.200">
    <property type="entry name" value="Peptidase S8/S53 domain"/>
    <property type="match status" value="1"/>
</dbReference>
<evidence type="ECO:0000256" key="3">
    <source>
        <dbReference type="ARBA" id="ARBA00022729"/>
    </source>
</evidence>
<evidence type="ECO:0000256" key="1">
    <source>
        <dbReference type="ARBA" id="ARBA00011073"/>
    </source>
</evidence>
<evidence type="ECO:0000256" key="5">
    <source>
        <dbReference type="ARBA" id="ARBA00022825"/>
    </source>
</evidence>
<feature type="active site" description="Charge relay system" evidence="6">
    <location>
        <position position="547"/>
    </location>
</feature>
<dbReference type="GO" id="GO:0004252">
    <property type="term" value="F:serine-type endopeptidase activity"/>
    <property type="evidence" value="ECO:0007669"/>
    <property type="project" value="UniProtKB-UniRule"/>
</dbReference>
<dbReference type="SUPFAM" id="SSF52743">
    <property type="entry name" value="Subtilisin-like"/>
    <property type="match status" value="1"/>
</dbReference>
<dbReference type="PROSITE" id="PS00138">
    <property type="entry name" value="SUBTILASE_SER"/>
    <property type="match status" value="1"/>
</dbReference>
<feature type="domain" description="Peptidase S8/S53" evidence="9">
    <location>
        <begin position="308"/>
        <end position="581"/>
    </location>
</feature>
<evidence type="ECO:0000313" key="11">
    <source>
        <dbReference type="EMBL" id="PFH60799.1"/>
    </source>
</evidence>
<dbReference type="PANTHER" id="PTHR43806:SF58">
    <property type="entry name" value="ALKALINE PROTEASE 1-RELATED"/>
    <property type="match status" value="1"/>
</dbReference>
<evidence type="ECO:0000256" key="6">
    <source>
        <dbReference type="PROSITE-ProRule" id="PRU01240"/>
    </source>
</evidence>
<evidence type="ECO:0000313" key="12">
    <source>
        <dbReference type="Proteomes" id="UP000037136"/>
    </source>
</evidence>
<feature type="region of interest" description="Disordered" evidence="8">
    <location>
        <begin position="145"/>
        <end position="174"/>
    </location>
</feature>
<keyword evidence="5 6" id="KW-0720">Serine protease</keyword>
<feature type="compositionally biased region" description="Polar residues" evidence="8">
    <location>
        <begin position="253"/>
        <end position="266"/>
    </location>
</feature>
<keyword evidence="4 6" id="KW-0378">Hydrolase</keyword>
<reference evidence="11 12" key="2">
    <citation type="journal article" date="2017" name="Sci. Rep.">
        <title>Ant-infecting Ophiocordyceps genomes reveal a high diversity of potential behavioral manipulation genes and a possible major role for enterotoxins.</title>
        <authorList>
            <person name="de Bekker C."/>
            <person name="Ohm R.A."/>
            <person name="Evans H.C."/>
            <person name="Brachmann A."/>
            <person name="Hughes D.P."/>
        </authorList>
    </citation>
    <scope>NUCLEOTIDE SEQUENCE [LARGE SCALE GENOMIC DNA]</scope>
    <source>
        <strain evidence="11 12">SC16a</strain>
    </source>
</reference>
<dbReference type="GO" id="GO:0005576">
    <property type="term" value="C:extracellular region"/>
    <property type="evidence" value="ECO:0007669"/>
    <property type="project" value="UniProtKB-ARBA"/>
</dbReference>
<dbReference type="PROSITE" id="PS00137">
    <property type="entry name" value="SUBTILASE_HIS"/>
    <property type="match status" value="1"/>
</dbReference>
<evidence type="ECO:0000256" key="7">
    <source>
        <dbReference type="RuleBase" id="RU003355"/>
    </source>
</evidence>